<evidence type="ECO:0000256" key="8">
    <source>
        <dbReference type="ARBA" id="ARBA00022605"/>
    </source>
</evidence>
<dbReference type="FunFam" id="3.20.20.70:FF:000009">
    <property type="entry name" value="1-(5-phosphoribosyl)-5-[(5-phosphoribosylamino)methylideneamino] imidazole-4-carboxamide isomerase"/>
    <property type="match status" value="1"/>
</dbReference>
<keyword evidence="7 12" id="KW-0963">Cytoplasm</keyword>
<evidence type="ECO:0000256" key="7">
    <source>
        <dbReference type="ARBA" id="ARBA00022490"/>
    </source>
</evidence>
<name>A0A2T0LGQ0_9BACL</name>
<evidence type="ECO:0000256" key="2">
    <source>
        <dbReference type="ARBA" id="ARBA00004496"/>
    </source>
</evidence>
<dbReference type="GO" id="GO:0000162">
    <property type="term" value="P:L-tryptophan biosynthetic process"/>
    <property type="evidence" value="ECO:0007669"/>
    <property type="project" value="TreeGrafter"/>
</dbReference>
<organism evidence="15 16">
    <name type="scientific">Planifilum fimeticola</name>
    <dbReference type="NCBI Taxonomy" id="201975"/>
    <lineage>
        <taxon>Bacteria</taxon>
        <taxon>Bacillati</taxon>
        <taxon>Bacillota</taxon>
        <taxon>Bacilli</taxon>
        <taxon>Bacillales</taxon>
        <taxon>Thermoactinomycetaceae</taxon>
        <taxon>Planifilum</taxon>
    </lineage>
</organism>
<dbReference type="Pfam" id="PF00977">
    <property type="entry name" value="His_biosynth"/>
    <property type="match status" value="1"/>
</dbReference>
<dbReference type="GO" id="GO:0005737">
    <property type="term" value="C:cytoplasm"/>
    <property type="evidence" value="ECO:0007669"/>
    <property type="project" value="UniProtKB-SubCell"/>
</dbReference>
<evidence type="ECO:0000256" key="9">
    <source>
        <dbReference type="ARBA" id="ARBA00023102"/>
    </source>
</evidence>
<keyword evidence="16" id="KW-1185">Reference proteome</keyword>
<evidence type="ECO:0000256" key="1">
    <source>
        <dbReference type="ARBA" id="ARBA00000901"/>
    </source>
</evidence>
<dbReference type="InterPro" id="IPR011060">
    <property type="entry name" value="RibuloseP-bd_barrel"/>
</dbReference>
<feature type="active site" description="Proton donor" evidence="12">
    <location>
        <position position="131"/>
    </location>
</feature>
<dbReference type="SUPFAM" id="SSF51366">
    <property type="entry name" value="Ribulose-phoshate binding barrel"/>
    <property type="match status" value="1"/>
</dbReference>
<evidence type="ECO:0000256" key="5">
    <source>
        <dbReference type="ARBA" id="ARBA00012550"/>
    </source>
</evidence>
<comment type="similarity">
    <text evidence="4 12 13">Belongs to the HisA/HisF family.</text>
</comment>
<sequence length="250" mass="26804">MSFILYPAVDLRGGKCVRLYQGDYGAETVYDEDPVGVARKWRAAGAEWLHVVDLDAARTGEPVNLPVIREIALSVDIPLQAGGGVRSMERLELLLSAGVQRVVLGSAAIDDPRFVREALARYGDRIALGIDARNGRVATHGWLETTEVAAEDLAKEMVRHGAETFIFTDISRDGTLSGPNVEAILSLARACGKRVIASGGVRDTEDVLRLARHAGEGVAGAVVGRALYTGGLDLGEAMRRLTRETGEEGR</sequence>
<evidence type="ECO:0000256" key="12">
    <source>
        <dbReference type="HAMAP-Rule" id="MF_01014"/>
    </source>
</evidence>
<evidence type="ECO:0000256" key="11">
    <source>
        <dbReference type="ARBA" id="ARBA00030547"/>
    </source>
</evidence>
<evidence type="ECO:0000256" key="13">
    <source>
        <dbReference type="RuleBase" id="RU003657"/>
    </source>
</evidence>
<dbReference type="GO" id="GO:0000105">
    <property type="term" value="P:L-histidine biosynthetic process"/>
    <property type="evidence" value="ECO:0007669"/>
    <property type="project" value="UniProtKB-UniRule"/>
</dbReference>
<dbReference type="PANTHER" id="PTHR43090:SF2">
    <property type="entry name" value="1-(5-PHOSPHORIBOSYL)-5-[(5-PHOSPHORIBOSYLAMINO)METHYLIDENEAMINO] IMIDAZOLE-4-CARBOXAMIDE ISOMERASE"/>
    <property type="match status" value="1"/>
</dbReference>
<keyword evidence="10 12" id="KW-0413">Isomerase</keyword>
<evidence type="ECO:0000256" key="10">
    <source>
        <dbReference type="ARBA" id="ARBA00023235"/>
    </source>
</evidence>
<dbReference type="OrthoDB" id="9807749at2"/>
<comment type="subcellular location">
    <subcellularLocation>
        <location evidence="2 12 14">Cytoplasm</location>
    </subcellularLocation>
</comment>
<comment type="catalytic activity">
    <reaction evidence="1 12 14">
        <text>1-(5-phospho-beta-D-ribosyl)-5-[(5-phospho-beta-D-ribosylamino)methylideneamino]imidazole-4-carboxamide = 5-[(5-phospho-1-deoxy-D-ribulos-1-ylimino)methylamino]-1-(5-phospho-beta-D-ribosyl)imidazole-4-carboxamide</text>
        <dbReference type="Rhea" id="RHEA:15469"/>
        <dbReference type="ChEBI" id="CHEBI:58435"/>
        <dbReference type="ChEBI" id="CHEBI:58525"/>
        <dbReference type="EC" id="5.3.1.16"/>
    </reaction>
</comment>
<comment type="caution">
    <text evidence="15">The sequence shown here is derived from an EMBL/GenBank/DDBJ whole genome shotgun (WGS) entry which is preliminary data.</text>
</comment>
<dbReference type="EC" id="5.3.1.16" evidence="5 12"/>
<gene>
    <name evidence="12" type="primary">hisA</name>
    <name evidence="15" type="ORF">CLV97_10674</name>
</gene>
<reference evidence="15 16" key="1">
    <citation type="submission" date="2018-03" db="EMBL/GenBank/DDBJ databases">
        <title>Genomic Encyclopedia of Archaeal and Bacterial Type Strains, Phase II (KMG-II): from individual species to whole genera.</title>
        <authorList>
            <person name="Goeker M."/>
        </authorList>
    </citation>
    <scope>NUCLEOTIDE SEQUENCE [LARGE SCALE GENOMIC DNA]</scope>
    <source>
        <strain evidence="15 16">DSM 44946</strain>
    </source>
</reference>
<evidence type="ECO:0000256" key="6">
    <source>
        <dbReference type="ARBA" id="ARBA00018464"/>
    </source>
</evidence>
<dbReference type="PANTHER" id="PTHR43090">
    <property type="entry name" value="1-(5-PHOSPHORIBOSYL)-5-[(5-PHOSPHORIBOSYLAMINO)METHYLIDENEAMINO] IMIDAZOLE-4-CARBOXAMIDE ISOMERASE"/>
    <property type="match status" value="1"/>
</dbReference>
<dbReference type="Gene3D" id="3.20.20.70">
    <property type="entry name" value="Aldolase class I"/>
    <property type="match status" value="1"/>
</dbReference>
<evidence type="ECO:0000256" key="3">
    <source>
        <dbReference type="ARBA" id="ARBA00005133"/>
    </source>
</evidence>
<evidence type="ECO:0000313" key="16">
    <source>
        <dbReference type="Proteomes" id="UP000237797"/>
    </source>
</evidence>
<evidence type="ECO:0000256" key="14">
    <source>
        <dbReference type="RuleBase" id="RU003658"/>
    </source>
</evidence>
<dbReference type="UniPathway" id="UPA00031">
    <property type="reaction ID" value="UER00009"/>
</dbReference>
<dbReference type="InterPro" id="IPR006062">
    <property type="entry name" value="His_biosynth"/>
</dbReference>
<comment type="pathway">
    <text evidence="3 12 14">Amino-acid biosynthesis; L-histidine biosynthesis; L-histidine from 5-phospho-alpha-D-ribose 1-diphosphate: step 4/9.</text>
</comment>
<dbReference type="RefSeq" id="WP_106344525.1">
    <property type="nucleotide sequence ID" value="NZ_PVNE01000006.1"/>
</dbReference>
<accession>A0A2T0LGQ0</accession>
<evidence type="ECO:0000313" key="15">
    <source>
        <dbReference type="EMBL" id="PRX41464.1"/>
    </source>
</evidence>
<dbReference type="NCBIfam" id="TIGR00007">
    <property type="entry name" value="1-(5-phosphoribosyl)-5-[(5-phosphoribosylamino)methylideneamino]imidazole-4-carboxamide isomerase"/>
    <property type="match status" value="1"/>
</dbReference>
<dbReference type="EMBL" id="PVNE01000006">
    <property type="protein sequence ID" value="PRX41464.1"/>
    <property type="molecule type" value="Genomic_DNA"/>
</dbReference>
<feature type="active site" description="Proton acceptor" evidence="12">
    <location>
        <position position="10"/>
    </location>
</feature>
<keyword evidence="8 12" id="KW-0028">Amino-acid biosynthesis</keyword>
<dbReference type="InterPro" id="IPR013785">
    <property type="entry name" value="Aldolase_TIM"/>
</dbReference>
<dbReference type="CDD" id="cd04732">
    <property type="entry name" value="HisA"/>
    <property type="match status" value="1"/>
</dbReference>
<dbReference type="AlphaFoldDB" id="A0A2T0LGQ0"/>
<dbReference type="InterPro" id="IPR023016">
    <property type="entry name" value="HisA/PriA"/>
</dbReference>
<dbReference type="GO" id="GO:0003949">
    <property type="term" value="F:1-(5-phosphoribosyl)-5-[(5-phosphoribosylamino)methylideneamino]imidazole-4-carboxamide isomerase activity"/>
    <property type="evidence" value="ECO:0007669"/>
    <property type="project" value="UniProtKB-UniRule"/>
</dbReference>
<proteinExistence type="inferred from homology"/>
<keyword evidence="9 12" id="KW-0368">Histidine biosynthesis</keyword>
<evidence type="ECO:0000256" key="4">
    <source>
        <dbReference type="ARBA" id="ARBA00009667"/>
    </source>
</evidence>
<protein>
    <recommendedName>
        <fullName evidence="6 12">1-(5-phosphoribosyl)-5-[(5-phosphoribosylamino)methylideneamino] imidazole-4-carboxamide isomerase</fullName>
        <ecNumber evidence="5 12">5.3.1.16</ecNumber>
    </recommendedName>
    <alternativeName>
        <fullName evidence="11 12">Phosphoribosylformimino-5-aminoimidazole carboxamide ribotide isomerase</fullName>
    </alternativeName>
</protein>
<dbReference type="HAMAP" id="MF_01014">
    <property type="entry name" value="HisA"/>
    <property type="match status" value="1"/>
</dbReference>
<dbReference type="InterPro" id="IPR006063">
    <property type="entry name" value="HisA_bact_arch"/>
</dbReference>
<dbReference type="InterPro" id="IPR044524">
    <property type="entry name" value="Isoase_HisA-like"/>
</dbReference>
<dbReference type="Proteomes" id="UP000237797">
    <property type="component" value="Unassembled WGS sequence"/>
</dbReference>